<keyword evidence="3" id="KW-0509">mRNA transport</keyword>
<evidence type="ECO:0000259" key="12">
    <source>
        <dbReference type="Pfam" id="PF21093"/>
    </source>
</evidence>
<dbReference type="InterPro" id="IPR048883">
    <property type="entry name" value="Nup188_N-subdom_III"/>
</dbReference>
<evidence type="ECO:0000259" key="11">
    <source>
        <dbReference type="Pfam" id="PF18378"/>
    </source>
</evidence>
<dbReference type="Gene3D" id="1.25.10.70">
    <property type="match status" value="1"/>
</dbReference>
<feature type="domain" description="Nuclear pore protein Nup188 C-terminal" evidence="11">
    <location>
        <begin position="1306"/>
        <end position="1593"/>
    </location>
</feature>
<dbReference type="InterPro" id="IPR018864">
    <property type="entry name" value="Nucleoporin_Nup188_N"/>
</dbReference>
<dbReference type="PANTHER" id="PTHR31431">
    <property type="entry name" value="NUCLEOPORIN NUP188 HOMOLOG"/>
    <property type="match status" value="1"/>
</dbReference>
<dbReference type="Pfam" id="PF18378">
    <property type="entry name" value="Nup188_C"/>
    <property type="match status" value="1"/>
</dbReference>
<evidence type="ECO:0000256" key="6">
    <source>
        <dbReference type="ARBA" id="ARBA00023132"/>
    </source>
</evidence>
<accession>A0ABX6EVJ0</accession>
<dbReference type="Pfam" id="PF10487">
    <property type="entry name" value="Nup188_N"/>
    <property type="match status" value="1"/>
</dbReference>
<dbReference type="InterPro" id="IPR041634">
    <property type="entry name" value="Nup188_C"/>
</dbReference>
<comment type="similarity">
    <text evidence="8">Belongs to the Nup188 family.</text>
</comment>
<keyword evidence="7" id="KW-0539">Nucleus</keyword>
<evidence type="ECO:0000256" key="7">
    <source>
        <dbReference type="ARBA" id="ARBA00023242"/>
    </source>
</evidence>
<gene>
    <name evidence="13" type="primary">NUP188</name>
    <name evidence="13" type="ORF">FIM1_915</name>
</gene>
<evidence type="ECO:0000256" key="3">
    <source>
        <dbReference type="ARBA" id="ARBA00022816"/>
    </source>
</evidence>
<evidence type="ECO:0000259" key="10">
    <source>
        <dbReference type="Pfam" id="PF10487"/>
    </source>
</evidence>
<evidence type="ECO:0000313" key="14">
    <source>
        <dbReference type="Proteomes" id="UP000422736"/>
    </source>
</evidence>
<dbReference type="Proteomes" id="UP000422736">
    <property type="component" value="Chromosome 2"/>
</dbReference>
<protein>
    <recommendedName>
        <fullName evidence="9">Nucleoporin NUP188</fullName>
    </recommendedName>
</protein>
<keyword evidence="6" id="KW-0906">Nuclear pore complex</keyword>
<dbReference type="InterPro" id="IPR044840">
    <property type="entry name" value="Nup188"/>
</dbReference>
<evidence type="ECO:0000313" key="13">
    <source>
        <dbReference type="EMBL" id="QGN14258.1"/>
    </source>
</evidence>
<feature type="domain" description="Nucleoporin Nup188 N-terminal subdomain III" evidence="12">
    <location>
        <begin position="511"/>
        <end position="930"/>
    </location>
</feature>
<dbReference type="Pfam" id="PF21093">
    <property type="entry name" value="Nup188_N-subdom_III"/>
    <property type="match status" value="1"/>
</dbReference>
<evidence type="ECO:0000256" key="1">
    <source>
        <dbReference type="ARBA" id="ARBA00004567"/>
    </source>
</evidence>
<evidence type="ECO:0000256" key="5">
    <source>
        <dbReference type="ARBA" id="ARBA00023010"/>
    </source>
</evidence>
<keyword evidence="2" id="KW-0813">Transport</keyword>
<reference evidence="13 14" key="1">
    <citation type="submission" date="2016-03" db="EMBL/GenBank/DDBJ databases">
        <title>How can Kluyveromyces marxianus grow so fast - potential evolutionary course in Saccharomyces Complex revealed by comparative genomics.</title>
        <authorList>
            <person name="Mo W."/>
            <person name="Lu W."/>
            <person name="Yang X."/>
            <person name="Qi J."/>
            <person name="Lv H."/>
        </authorList>
    </citation>
    <scope>NUCLEOTIDE SEQUENCE [LARGE SCALE GENOMIC DNA]</scope>
    <source>
        <strain evidence="13 14">FIM1</strain>
    </source>
</reference>
<dbReference type="EMBL" id="CP015055">
    <property type="protein sequence ID" value="QGN14258.1"/>
    <property type="molecule type" value="Genomic_DNA"/>
</dbReference>
<evidence type="ECO:0000256" key="9">
    <source>
        <dbReference type="ARBA" id="ARBA00040174"/>
    </source>
</evidence>
<proteinExistence type="inferred from homology"/>
<feature type="domain" description="Nucleoporin Nup188 N-terminal" evidence="10">
    <location>
        <begin position="30"/>
        <end position="458"/>
    </location>
</feature>
<keyword evidence="4" id="KW-0653">Protein transport</keyword>
<evidence type="ECO:0000256" key="2">
    <source>
        <dbReference type="ARBA" id="ARBA00022448"/>
    </source>
</evidence>
<name>A0ABX6EVJ0_KLUMA</name>
<sequence>MSTLSFAGICAFLRSGEYDKVHNEPTFEVIDKFLKDNEEIIVHLSGFVEGKEPIEESGNGIVIRGSKYEVSGEDKKLCEELGEALKVSKRECLRVVSQTRARFPDCEISKDTLVKQILHERNCVLDTVLVLLNDDSFPVLRNSLLQVVFKNRNTIIDEAIVLLRKCVGQIRDMDEESSYRDAMLAYDLIYITNVLNLVAFVCLNQAIGLEMITKWYELLGETDYFRALKTNKDVPNEIFQMVHALMIMDTMIITGYNTSKDTIDTGAAFFNTADTFRALLDTILDSNPPAVIVYYWSFILYTKTYMLEENPEENFQFVQEVFQTQPISELTKELALAAESDNVFEDISKLSETFKDHSFFSAILSSVVVFSLYFIPISLRTSKMIKAVLMNSPTQYVEKFLTNKEFERKFFLVKSKAPLLKESLIPMINVTSVYPEFAHFEWKELQSYVQEMSLGNLDYDLADDASSTDLISVKTETFVRVPLESNERVLLPIPKNTKGKILPSTAEDDMIMFLYKYNGWALLGRVFQNACERYLSTSSKSEIRKDDIQEELIVSLLDLVASIIGNGISVEKSTEILQQMSIYMSDDYVFDVIFRVFEQSLHLRDYDVIDHCLQVLINSTENFSHFIWSHLARSELLDRYGKSGLIASVLGTMELPNGNYSITIKSVKLAQQLVAESLSSKTEFPESLKKEILSKLIQHFIHVYESYQYWNYASIAEKYELGSNLAILFSSVMYNIYGVDPTNSPENKITRVLSSAASHITRRFLSSDSPDVRMVTSLLHVLLSGNSLEALSIGNEVFYNKYNQCLKNSFELANILISIRALLKLPPSTLELQIYSNLPKFIDIYALHNDLRNPIIKLMTHLVRAPWNENFPSLLSYLGTKHSKMIFKSFLYDLTSNIDDYQFLKNLYRFFSSVMEGKQDGFSILLVTGETISVGSTLDTSDKGAKTSNVSVLSLLKKNILKLDSYPESVASRLLEAISYAFNSWAAARNNTTDKEFIDFLVKRLENSEEKTAPKTVQETIKSSSHYRLHARIAEIFALYLFTASSSDSTITDMLSGPKLVETVKKIFNVDGYDEKLNSNLSEEFKKLWPHLTLEKFAVSPLYKIGKAYQANIYDIELLDQYFCCDEKWTGTDTSVGFREQVIKSSINLQYVSFQISAAKSWGALLTAFIKKTPKPLQPSYIDIVSELLSLNIEYGVDAPIFVEVYLLRIELVFYILYSFVQTSMVIPESTVETLVSQLLAILKSKEVDYLANIPLSNKNNLYRPVIRSILILLTLAKPYHSFIEKCSDSVLELFELSFSKGVNVVLSSILSSFATASTKGKKVIVPNIADKVQDLLLLLSLFTKIKDLSPSASFNAVLASSLNEFGTLKSLLNLYYSSYLLKSNDEPLFAELTLSFISELVTIQEVAQKMIDNGLFSVFLESPISVSIQTNGVQPEISPRLHNIWSNGIVSIVLQLLSKFGSSILSEVCLFVSYFSKQIDLVVSRWSSDSLSITQAYIQETSQIILLQKMLDDLEYQRFLSVNTSKLKLIDEQEVIELFPGLDTPTERAELSNVLKHLLTHPKYMNSRIVATTPEKQKMMDDEAYRSQLINSITKQITELQTLLNSNL</sequence>
<evidence type="ECO:0000256" key="8">
    <source>
        <dbReference type="ARBA" id="ARBA00038387"/>
    </source>
</evidence>
<dbReference type="PANTHER" id="PTHR31431:SF1">
    <property type="entry name" value="NUCLEOPORIN NUP188"/>
    <property type="match status" value="1"/>
</dbReference>
<evidence type="ECO:0000256" key="4">
    <source>
        <dbReference type="ARBA" id="ARBA00022927"/>
    </source>
</evidence>
<keyword evidence="14" id="KW-1185">Reference proteome</keyword>
<comment type="subcellular location">
    <subcellularLocation>
        <location evidence="1">Nucleus</location>
        <location evidence="1">Nuclear pore complex</location>
    </subcellularLocation>
</comment>
<organism evidence="13 14">
    <name type="scientific">Kluyveromyces marxianus</name>
    <name type="common">Yeast</name>
    <name type="synonym">Candida kefyr</name>
    <dbReference type="NCBI Taxonomy" id="4911"/>
    <lineage>
        <taxon>Eukaryota</taxon>
        <taxon>Fungi</taxon>
        <taxon>Dikarya</taxon>
        <taxon>Ascomycota</taxon>
        <taxon>Saccharomycotina</taxon>
        <taxon>Saccharomycetes</taxon>
        <taxon>Saccharomycetales</taxon>
        <taxon>Saccharomycetaceae</taxon>
        <taxon>Kluyveromyces</taxon>
    </lineage>
</organism>
<keyword evidence="5" id="KW-0811">Translocation</keyword>